<dbReference type="RefSeq" id="WP_221870087.1">
    <property type="nucleotide sequence ID" value="NZ_JACWFH010000001.1"/>
</dbReference>
<evidence type="ECO:0000313" key="4">
    <source>
        <dbReference type="Proteomes" id="UP000769780"/>
    </source>
</evidence>
<dbReference type="CDD" id="cd07716">
    <property type="entry name" value="RNaseZ_short-form-like_MBL-fold"/>
    <property type="match status" value="1"/>
</dbReference>
<dbReference type="Pfam" id="PF12706">
    <property type="entry name" value="Lactamase_B_2"/>
    <property type="match status" value="1"/>
</dbReference>
<dbReference type="InterPro" id="IPR036866">
    <property type="entry name" value="RibonucZ/Hydroxyglut_hydro"/>
</dbReference>
<protein>
    <submittedName>
        <fullName evidence="3">MBL fold metallo-hydrolase</fullName>
    </submittedName>
</protein>
<comment type="caution">
    <text evidence="3">The sequence shown here is derived from an EMBL/GenBank/DDBJ whole genome shotgun (WGS) entry which is preliminary data.</text>
</comment>
<accession>A0ABS7JZ55</accession>
<evidence type="ECO:0000313" key="3">
    <source>
        <dbReference type="EMBL" id="MBY0095268.1"/>
    </source>
</evidence>
<gene>
    <name evidence="3" type="ORF">H0185_00340</name>
</gene>
<dbReference type="SUPFAM" id="SSF56281">
    <property type="entry name" value="Metallo-hydrolase/oxidoreductase"/>
    <property type="match status" value="1"/>
</dbReference>
<organism evidence="3 4">
    <name type="scientific">Mesobacillus maritimus</name>
    <dbReference type="NCBI Taxonomy" id="1643336"/>
    <lineage>
        <taxon>Bacteria</taxon>
        <taxon>Bacillati</taxon>
        <taxon>Bacillota</taxon>
        <taxon>Bacilli</taxon>
        <taxon>Bacillales</taxon>
        <taxon>Bacillaceae</taxon>
        <taxon>Mesobacillus</taxon>
    </lineage>
</organism>
<dbReference type="PANTHER" id="PTHR46018">
    <property type="entry name" value="ZINC PHOSPHODIESTERASE ELAC PROTEIN 1"/>
    <property type="match status" value="1"/>
</dbReference>
<sequence length="244" mass="26990">MKLTVIGCWGGYPNKNEASSGYLLEHNGFNVLIDCGSGVLSKLQNFIQPEELDALLLSHYHPDHNADIGVLYHARLIKGFLGTKPPELPIYGHNLDQREFAKLTYKNITRGIAYNPDQPLEVGPFKVTFLRTVHPVPCFAMRIEVEGRVLVYTADTAYKDELVSFGKDADLLVCECNFYGNQSGKGAGHMNSFDAGHFAQAASVKQLVLTHLPHYGQLNQLVEEAIQKYSGPTQLAKEGLTITL</sequence>
<dbReference type="PANTHER" id="PTHR46018:SF4">
    <property type="entry name" value="METALLO-HYDROLASE YHFI-RELATED"/>
    <property type="match status" value="1"/>
</dbReference>
<dbReference type="EMBL" id="JACWFH010000001">
    <property type="protein sequence ID" value="MBY0095268.1"/>
    <property type="molecule type" value="Genomic_DNA"/>
</dbReference>
<evidence type="ECO:0000259" key="2">
    <source>
        <dbReference type="SMART" id="SM00849"/>
    </source>
</evidence>
<reference evidence="3 4" key="1">
    <citation type="submission" date="2020-07" db="EMBL/GenBank/DDBJ databases">
        <title>Fungal Genomes of the International Space Station.</title>
        <authorList>
            <person name="Seuylemezian A."/>
            <person name="Singh N.K."/>
            <person name="Wood J."/>
            <person name="Venkateswaran K."/>
        </authorList>
    </citation>
    <scope>NUCLEOTIDE SEQUENCE [LARGE SCALE GENOMIC DNA]</scope>
    <source>
        <strain evidence="3 4">PL-B2</strain>
    </source>
</reference>
<dbReference type="SMART" id="SM00849">
    <property type="entry name" value="Lactamase_B"/>
    <property type="match status" value="1"/>
</dbReference>
<dbReference type="InterPro" id="IPR001279">
    <property type="entry name" value="Metallo-B-lactamas"/>
</dbReference>
<dbReference type="Proteomes" id="UP000769780">
    <property type="component" value="Unassembled WGS sequence"/>
</dbReference>
<proteinExistence type="predicted"/>
<keyword evidence="4" id="KW-1185">Reference proteome</keyword>
<name>A0ABS7JZ55_9BACI</name>
<dbReference type="Gene3D" id="3.60.15.10">
    <property type="entry name" value="Ribonuclease Z/Hydroxyacylglutathione hydrolase-like"/>
    <property type="match status" value="1"/>
</dbReference>
<feature type="domain" description="Metallo-beta-lactamase" evidence="2">
    <location>
        <begin position="18"/>
        <end position="211"/>
    </location>
</feature>
<evidence type="ECO:0000256" key="1">
    <source>
        <dbReference type="ARBA" id="ARBA00022833"/>
    </source>
</evidence>
<keyword evidence="1" id="KW-0862">Zinc</keyword>